<dbReference type="NCBIfam" id="TIGR04183">
    <property type="entry name" value="Por_Secre_tail"/>
    <property type="match status" value="1"/>
</dbReference>
<keyword evidence="1" id="KW-0732">Signal</keyword>
<evidence type="ECO:0000313" key="3">
    <source>
        <dbReference type="EMBL" id="KQC29047.1"/>
    </source>
</evidence>
<feature type="domain" description="Secretion system C-terminal sorting" evidence="2">
    <location>
        <begin position="87"/>
        <end position="159"/>
    </location>
</feature>
<dbReference type="STRING" id="346185.AAY42_03385"/>
<comment type="caution">
    <text evidence="3">The sequence shown here is derived from an EMBL/GenBank/DDBJ whole genome shotgun (WGS) entry which is preliminary data.</text>
</comment>
<accession>A0A0Q0XJP9</accession>
<dbReference type="AlphaFoldDB" id="A0A0Q0XJP9"/>
<organism evidence="3 4">
    <name type="scientific">Flagellimonas eckloniae</name>
    <dbReference type="NCBI Taxonomy" id="346185"/>
    <lineage>
        <taxon>Bacteria</taxon>
        <taxon>Pseudomonadati</taxon>
        <taxon>Bacteroidota</taxon>
        <taxon>Flavobacteriia</taxon>
        <taxon>Flavobacteriales</taxon>
        <taxon>Flavobacteriaceae</taxon>
        <taxon>Flagellimonas</taxon>
    </lineage>
</organism>
<protein>
    <recommendedName>
        <fullName evidence="2">Secretion system C-terminal sorting domain-containing protein</fullName>
    </recommendedName>
</protein>
<dbReference type="Pfam" id="PF18962">
    <property type="entry name" value="Por_Secre_tail"/>
    <property type="match status" value="1"/>
</dbReference>
<name>A0A0Q0XJP9_9FLAO</name>
<evidence type="ECO:0000256" key="1">
    <source>
        <dbReference type="ARBA" id="ARBA00022729"/>
    </source>
</evidence>
<dbReference type="OrthoDB" id="1408995at2"/>
<dbReference type="EMBL" id="LCTZ01000002">
    <property type="protein sequence ID" value="KQC29047.1"/>
    <property type="molecule type" value="Genomic_DNA"/>
</dbReference>
<proteinExistence type="predicted"/>
<reference evidence="3 4" key="1">
    <citation type="submission" date="2015-04" db="EMBL/GenBank/DDBJ databases">
        <title>Complete genome of flavobacterium.</title>
        <authorList>
            <person name="Kwon Y.M."/>
            <person name="Kim S.-J."/>
        </authorList>
    </citation>
    <scope>NUCLEOTIDE SEQUENCE [LARGE SCALE GENOMIC DNA]</scope>
    <source>
        <strain evidence="3 4">DK169</strain>
    </source>
</reference>
<gene>
    <name evidence="3" type="ORF">AAY42_03385</name>
</gene>
<evidence type="ECO:0000259" key="2">
    <source>
        <dbReference type="Pfam" id="PF18962"/>
    </source>
</evidence>
<dbReference type="Proteomes" id="UP000050827">
    <property type="component" value="Unassembled WGS sequence"/>
</dbReference>
<evidence type="ECO:0000313" key="4">
    <source>
        <dbReference type="Proteomes" id="UP000050827"/>
    </source>
</evidence>
<keyword evidence="4" id="KW-1185">Reference proteome</keyword>
<sequence>MKILLLLSFLFTISLSGQTLKRQMLSMAGGSQLVQTGNGNFFIQESIGQQSVIRTFESNDNELRQGFVQPVKAIVFGGDPNALQLLVYPNPFESGVVVNLNEAVSDAIDVYLFDMQGRLVHQRQYDQNQNPLVIPLEQFAQGGYFIKVQSGQQQQVKQLLKR</sequence>
<dbReference type="InterPro" id="IPR026444">
    <property type="entry name" value="Secre_tail"/>
</dbReference>